<dbReference type="AlphaFoldDB" id="A0A1G6HQR2"/>
<proteinExistence type="predicted"/>
<accession>A0A1G6HQR2</accession>
<evidence type="ECO:0000313" key="3">
    <source>
        <dbReference type="Proteomes" id="UP000242662"/>
    </source>
</evidence>
<keyword evidence="3" id="KW-1185">Reference proteome</keyword>
<organism evidence="2 3">
    <name type="scientific">Shouchella lonarensis</name>
    <dbReference type="NCBI Taxonomy" id="1464122"/>
    <lineage>
        <taxon>Bacteria</taxon>
        <taxon>Bacillati</taxon>
        <taxon>Bacillota</taxon>
        <taxon>Bacilli</taxon>
        <taxon>Bacillales</taxon>
        <taxon>Bacillaceae</taxon>
        <taxon>Shouchella</taxon>
    </lineage>
</organism>
<dbReference type="Pfam" id="PF18730">
    <property type="entry name" value="HEPN_Cthe2314"/>
    <property type="match status" value="1"/>
</dbReference>
<dbReference type="InterPro" id="IPR041394">
    <property type="entry name" value="HEPN_Cthe2314"/>
</dbReference>
<dbReference type="Proteomes" id="UP000242662">
    <property type="component" value="Unassembled WGS sequence"/>
</dbReference>
<dbReference type="STRING" id="1464122.SAMN05421737_104133"/>
<protein>
    <recommendedName>
        <fullName evidence="1">Cthe-2314-like HEPN domain-containing protein</fullName>
    </recommendedName>
</protein>
<name>A0A1G6HQR2_9BACI</name>
<gene>
    <name evidence="2" type="ORF">SAMN05421737_104133</name>
</gene>
<evidence type="ECO:0000313" key="2">
    <source>
        <dbReference type="EMBL" id="SDB96637.1"/>
    </source>
</evidence>
<reference evidence="3" key="1">
    <citation type="submission" date="2016-09" db="EMBL/GenBank/DDBJ databases">
        <authorList>
            <person name="Varghese N."/>
            <person name="Submissions S."/>
        </authorList>
    </citation>
    <scope>NUCLEOTIDE SEQUENCE [LARGE SCALE GENOMIC DNA]</scope>
    <source>
        <strain evidence="3">25nlg</strain>
    </source>
</reference>
<evidence type="ECO:0000259" key="1">
    <source>
        <dbReference type="Pfam" id="PF18730"/>
    </source>
</evidence>
<dbReference type="EMBL" id="FMYM01000004">
    <property type="protein sequence ID" value="SDB96637.1"/>
    <property type="molecule type" value="Genomic_DNA"/>
</dbReference>
<sequence length="203" mass="24199">MCVDDVHSGIALLESLVGGDIMSERINLLQGLRYPTPEEFRKLGVALADSWEQIRFEEIGDRHEEDFFDMFRNIELGNLYREFNGRVFNTEVAYKLVVFFYNRGIPDEPWFQSPGKDGRSTDYFPRFTEDVHFVNHFWFYHYADSFYSQFQGIVDFLYHVIKVKYDFDVKKNIGLQRVISFKLEEVEPELEKVLQDYRKKNSL</sequence>
<feature type="domain" description="Cthe-2314-like HEPN" evidence="1">
    <location>
        <begin position="81"/>
        <end position="200"/>
    </location>
</feature>